<dbReference type="InterPro" id="IPR025996">
    <property type="entry name" value="MT1864/Rv1816-like_C"/>
</dbReference>
<dbReference type="PANTHER" id="PTHR30055">
    <property type="entry name" value="HTH-TYPE TRANSCRIPTIONAL REGULATOR RUTR"/>
    <property type="match status" value="1"/>
</dbReference>
<dbReference type="InterPro" id="IPR036271">
    <property type="entry name" value="Tet_transcr_reg_TetR-rel_C_sf"/>
</dbReference>
<keyword evidence="1" id="KW-0805">Transcription regulation</keyword>
<gene>
    <name evidence="6" type="ORF">MMUR_16150</name>
</gene>
<dbReference type="SUPFAM" id="SSF48498">
    <property type="entry name" value="Tetracyclin repressor-like, C-terminal domain"/>
    <property type="match status" value="1"/>
</dbReference>
<accession>A0A7I9WIQ9</accession>
<feature type="domain" description="HTH tetR-type" evidence="5">
    <location>
        <begin position="1"/>
        <end position="54"/>
    </location>
</feature>
<dbReference type="SUPFAM" id="SSF46689">
    <property type="entry name" value="Homeodomain-like"/>
    <property type="match status" value="1"/>
</dbReference>
<evidence type="ECO:0000256" key="3">
    <source>
        <dbReference type="ARBA" id="ARBA00023163"/>
    </source>
</evidence>
<dbReference type="Proteomes" id="UP000465241">
    <property type="component" value="Unassembled WGS sequence"/>
</dbReference>
<dbReference type="GO" id="GO:0000976">
    <property type="term" value="F:transcription cis-regulatory region binding"/>
    <property type="evidence" value="ECO:0007669"/>
    <property type="project" value="TreeGrafter"/>
</dbReference>
<dbReference type="PROSITE" id="PS50977">
    <property type="entry name" value="HTH_TETR_2"/>
    <property type="match status" value="1"/>
</dbReference>
<evidence type="ECO:0000256" key="2">
    <source>
        <dbReference type="ARBA" id="ARBA00023125"/>
    </source>
</evidence>
<evidence type="ECO:0000259" key="5">
    <source>
        <dbReference type="PROSITE" id="PS50977"/>
    </source>
</evidence>
<sequence length="183" mass="19186">MDHAAALLDSGGPAAVTLREVGARAGVTRGAPYGHFPDKEALLTAVATEGWQRLADAVHALRADPATTPIQTLRAALGCMITTSREHPHMYRLMFAAPADDLSEVGRAARRFCDEFHAVVAAVFGDMEALRYEALFLTGTHGAAGLEASGLLSTGTAYADADALVDTLLELTVGEDLAKPTDP</sequence>
<evidence type="ECO:0000313" key="7">
    <source>
        <dbReference type="Proteomes" id="UP000465241"/>
    </source>
</evidence>
<comment type="caution">
    <text evidence="6">The sequence shown here is derived from an EMBL/GenBank/DDBJ whole genome shotgun (WGS) entry which is preliminary data.</text>
</comment>
<dbReference type="Pfam" id="PF13305">
    <property type="entry name" value="TetR_C_33"/>
    <property type="match status" value="1"/>
</dbReference>
<feature type="DNA-binding region" description="H-T-H motif" evidence="4">
    <location>
        <begin position="17"/>
        <end position="36"/>
    </location>
</feature>
<dbReference type="InterPro" id="IPR050109">
    <property type="entry name" value="HTH-type_TetR-like_transc_reg"/>
</dbReference>
<keyword evidence="2 4" id="KW-0238">DNA-binding</keyword>
<dbReference type="InterPro" id="IPR001647">
    <property type="entry name" value="HTH_TetR"/>
</dbReference>
<evidence type="ECO:0000256" key="1">
    <source>
        <dbReference type="ARBA" id="ARBA00023015"/>
    </source>
</evidence>
<keyword evidence="3" id="KW-0804">Transcription</keyword>
<evidence type="ECO:0000256" key="4">
    <source>
        <dbReference type="PROSITE-ProRule" id="PRU00335"/>
    </source>
</evidence>
<dbReference type="PANTHER" id="PTHR30055:SF234">
    <property type="entry name" value="HTH-TYPE TRANSCRIPTIONAL REGULATOR BETI"/>
    <property type="match status" value="1"/>
</dbReference>
<organism evidence="6 7">
    <name type="scientific">Mycolicibacterium murale</name>
    <dbReference type="NCBI Taxonomy" id="182220"/>
    <lineage>
        <taxon>Bacteria</taxon>
        <taxon>Bacillati</taxon>
        <taxon>Actinomycetota</taxon>
        <taxon>Actinomycetes</taxon>
        <taxon>Mycobacteriales</taxon>
        <taxon>Mycobacteriaceae</taxon>
        <taxon>Mycolicibacterium</taxon>
    </lineage>
</organism>
<reference evidence="6 7" key="1">
    <citation type="journal article" date="2019" name="Emerg. Microbes Infect.">
        <title>Comprehensive subspecies identification of 175 nontuberculous mycobacteria species based on 7547 genomic profiles.</title>
        <authorList>
            <person name="Matsumoto Y."/>
            <person name="Kinjo T."/>
            <person name="Motooka D."/>
            <person name="Nabeya D."/>
            <person name="Jung N."/>
            <person name="Uechi K."/>
            <person name="Horii T."/>
            <person name="Iida T."/>
            <person name="Fujita J."/>
            <person name="Nakamura S."/>
        </authorList>
    </citation>
    <scope>NUCLEOTIDE SEQUENCE [LARGE SCALE GENOMIC DNA]</scope>
    <source>
        <strain evidence="6 7">JCM 13392</strain>
    </source>
</reference>
<proteinExistence type="predicted"/>
<dbReference type="AlphaFoldDB" id="A0A7I9WIQ9"/>
<dbReference type="Gene3D" id="1.10.357.10">
    <property type="entry name" value="Tetracycline Repressor, domain 2"/>
    <property type="match status" value="1"/>
</dbReference>
<name>A0A7I9WIQ9_9MYCO</name>
<dbReference type="Pfam" id="PF00440">
    <property type="entry name" value="TetR_N"/>
    <property type="match status" value="1"/>
</dbReference>
<keyword evidence="7" id="KW-1185">Reference proteome</keyword>
<protein>
    <submittedName>
        <fullName evidence="6">TetR family transcriptional regulator</fullName>
    </submittedName>
</protein>
<dbReference type="GO" id="GO:0003700">
    <property type="term" value="F:DNA-binding transcription factor activity"/>
    <property type="evidence" value="ECO:0007669"/>
    <property type="project" value="TreeGrafter"/>
</dbReference>
<evidence type="ECO:0000313" key="6">
    <source>
        <dbReference type="EMBL" id="GFG57479.1"/>
    </source>
</evidence>
<dbReference type="EMBL" id="BLKT01000003">
    <property type="protein sequence ID" value="GFG57479.1"/>
    <property type="molecule type" value="Genomic_DNA"/>
</dbReference>
<dbReference type="InterPro" id="IPR009057">
    <property type="entry name" value="Homeodomain-like_sf"/>
</dbReference>